<organism evidence="5 6">
    <name type="scientific">Rhizoclosmatium globosum</name>
    <dbReference type="NCBI Taxonomy" id="329046"/>
    <lineage>
        <taxon>Eukaryota</taxon>
        <taxon>Fungi</taxon>
        <taxon>Fungi incertae sedis</taxon>
        <taxon>Chytridiomycota</taxon>
        <taxon>Chytridiomycota incertae sedis</taxon>
        <taxon>Chytridiomycetes</taxon>
        <taxon>Chytridiales</taxon>
        <taxon>Chytriomycetaceae</taxon>
        <taxon>Rhizoclosmatium</taxon>
    </lineage>
</organism>
<dbReference type="SMART" id="SM00257">
    <property type="entry name" value="LysM"/>
    <property type="match status" value="2"/>
</dbReference>
<keyword evidence="2" id="KW-0843">Virulence</keyword>
<dbReference type="AlphaFoldDB" id="A0A1Y2CF91"/>
<dbReference type="InterPro" id="IPR036779">
    <property type="entry name" value="LysM_dom_sf"/>
</dbReference>
<comment type="caution">
    <text evidence="5">The sequence shown here is derived from an EMBL/GenBank/DDBJ whole genome shotgun (WGS) entry which is preliminary data.</text>
</comment>
<name>A0A1Y2CF91_9FUNG</name>
<keyword evidence="3" id="KW-0732">Signal</keyword>
<gene>
    <name evidence="5" type="ORF">BCR33DRAFT_173183</name>
</gene>
<feature type="chain" id="PRO_5010993253" description="LysM domain-containing protein" evidence="3">
    <location>
        <begin position="19"/>
        <end position="201"/>
    </location>
</feature>
<dbReference type="InterPro" id="IPR052210">
    <property type="entry name" value="LysM1-like"/>
</dbReference>
<evidence type="ECO:0000256" key="2">
    <source>
        <dbReference type="ARBA" id="ARBA00023026"/>
    </source>
</evidence>
<accession>A0A1Y2CF91</accession>
<evidence type="ECO:0000256" key="3">
    <source>
        <dbReference type="SAM" id="SignalP"/>
    </source>
</evidence>
<dbReference type="OrthoDB" id="2281372at2759"/>
<evidence type="ECO:0000313" key="6">
    <source>
        <dbReference type="Proteomes" id="UP000193642"/>
    </source>
</evidence>
<feature type="signal peptide" evidence="3">
    <location>
        <begin position="1"/>
        <end position="18"/>
    </location>
</feature>
<dbReference type="GO" id="GO:0008061">
    <property type="term" value="F:chitin binding"/>
    <property type="evidence" value="ECO:0007669"/>
    <property type="project" value="UniProtKB-KW"/>
</dbReference>
<dbReference type="EMBL" id="MCGO01000019">
    <property type="protein sequence ID" value="ORY45720.1"/>
    <property type="molecule type" value="Genomic_DNA"/>
</dbReference>
<dbReference type="Proteomes" id="UP000193642">
    <property type="component" value="Unassembled WGS sequence"/>
</dbReference>
<evidence type="ECO:0000256" key="1">
    <source>
        <dbReference type="ARBA" id="ARBA00022669"/>
    </source>
</evidence>
<keyword evidence="1" id="KW-0147">Chitin-binding</keyword>
<dbReference type="Gene3D" id="3.10.350.10">
    <property type="entry name" value="LysM domain"/>
    <property type="match status" value="2"/>
</dbReference>
<evidence type="ECO:0000259" key="4">
    <source>
        <dbReference type="PROSITE" id="PS51782"/>
    </source>
</evidence>
<evidence type="ECO:0000313" key="5">
    <source>
        <dbReference type="EMBL" id="ORY45720.1"/>
    </source>
</evidence>
<dbReference type="Pfam" id="PF01476">
    <property type="entry name" value="LysM"/>
    <property type="match status" value="2"/>
</dbReference>
<keyword evidence="6" id="KW-1185">Reference proteome</keyword>
<sequence length="201" mass="20441">MVTSLVLLAAVLAHNAAALGHWDPRISHDLQQELSACPAGYLVGSDDSCGSIAAKFAISITDFEKLNPAISCAANSKINAADVPVVCTPFSLQSGSSSGSSATNSNSTLTATTANTISCDFSYTLQKGDTCDAIAKLFNVSPKDTFTLNSRLNCVDSDASVGKSLCLAGTVKTANGTKVGSVGGQTVSNATLTPSPTHLAH</sequence>
<dbReference type="PANTHER" id="PTHR34997">
    <property type="entry name" value="AM15"/>
    <property type="match status" value="1"/>
</dbReference>
<dbReference type="SUPFAM" id="SSF54106">
    <property type="entry name" value="LysM domain"/>
    <property type="match status" value="1"/>
</dbReference>
<reference evidence="5 6" key="1">
    <citation type="submission" date="2016-07" db="EMBL/GenBank/DDBJ databases">
        <title>Pervasive Adenine N6-methylation of Active Genes in Fungi.</title>
        <authorList>
            <consortium name="DOE Joint Genome Institute"/>
            <person name="Mondo S.J."/>
            <person name="Dannebaum R.O."/>
            <person name="Kuo R.C."/>
            <person name="Labutti K."/>
            <person name="Haridas S."/>
            <person name="Kuo A."/>
            <person name="Salamov A."/>
            <person name="Ahrendt S.R."/>
            <person name="Lipzen A."/>
            <person name="Sullivan W."/>
            <person name="Andreopoulos W.B."/>
            <person name="Clum A."/>
            <person name="Lindquist E."/>
            <person name="Daum C."/>
            <person name="Ramamoorthy G.K."/>
            <person name="Gryganskyi A."/>
            <person name="Culley D."/>
            <person name="Magnuson J.K."/>
            <person name="James T.Y."/>
            <person name="O'Malley M.A."/>
            <person name="Stajich J.E."/>
            <person name="Spatafora J.W."/>
            <person name="Visel A."/>
            <person name="Grigoriev I.V."/>
        </authorList>
    </citation>
    <scope>NUCLEOTIDE SEQUENCE [LARGE SCALE GENOMIC DNA]</scope>
    <source>
        <strain evidence="5 6">JEL800</strain>
    </source>
</reference>
<protein>
    <recommendedName>
        <fullName evidence="4">LysM domain-containing protein</fullName>
    </recommendedName>
</protein>
<feature type="domain" description="LysM" evidence="4">
    <location>
        <begin position="39"/>
        <end position="86"/>
    </location>
</feature>
<feature type="domain" description="LysM" evidence="4">
    <location>
        <begin position="121"/>
        <end position="167"/>
    </location>
</feature>
<dbReference type="PROSITE" id="PS51782">
    <property type="entry name" value="LYSM"/>
    <property type="match status" value="2"/>
</dbReference>
<dbReference type="InterPro" id="IPR018392">
    <property type="entry name" value="LysM"/>
</dbReference>
<proteinExistence type="predicted"/>
<dbReference type="PANTHER" id="PTHR34997:SF1">
    <property type="entry name" value="PEPTIDOGLYCAN-BINDING LYSIN DOMAIN"/>
    <property type="match status" value="1"/>
</dbReference>
<dbReference type="CDD" id="cd00118">
    <property type="entry name" value="LysM"/>
    <property type="match status" value="2"/>
</dbReference>